<evidence type="ECO:0000256" key="6">
    <source>
        <dbReference type="SAM" id="Phobius"/>
    </source>
</evidence>
<keyword evidence="8" id="KW-1185">Reference proteome</keyword>
<evidence type="ECO:0000313" key="8">
    <source>
        <dbReference type="Proteomes" id="UP001207337"/>
    </source>
</evidence>
<sequence>MKLLKNIQELLQVTYKRVSEINIGLYGAAIAFYAIFSTVPLLIIIIWLVSIFLGSELGQAELIKWLSSIAGPNLTEPIQGMIRSSTENMTGFWSSVIASVVLIFGATKLLSQVKYTLNRIWGIENPKIGVVRYFLWDRFKGLLFVGSLSLLFILGLASESVLHVMDQVLMPLFGRDDLFLIQLGSRLTNIVLAFTFFTALFKFLPDIEARFRDIAVGALVTTILVLVGKALVDWYLSASALQPVYKAAGSFVIYLIWIYYNVQVMLIGAIFTQVFTQRFGRRIRPYWNASLRSDWYSGDKYH</sequence>
<evidence type="ECO:0000256" key="3">
    <source>
        <dbReference type="ARBA" id="ARBA00022692"/>
    </source>
</evidence>
<feature type="transmembrane region" description="Helical" evidence="6">
    <location>
        <begin position="91"/>
        <end position="110"/>
    </location>
</feature>
<feature type="transmembrane region" description="Helical" evidence="6">
    <location>
        <begin position="252"/>
        <end position="275"/>
    </location>
</feature>
<evidence type="ECO:0000256" key="1">
    <source>
        <dbReference type="ARBA" id="ARBA00004651"/>
    </source>
</evidence>
<proteinExistence type="predicted"/>
<dbReference type="Proteomes" id="UP001207337">
    <property type="component" value="Unassembled WGS sequence"/>
</dbReference>
<organism evidence="7 8">
    <name type="scientific">Fodinibius salicampi</name>
    <dbReference type="NCBI Taxonomy" id="1920655"/>
    <lineage>
        <taxon>Bacteria</taxon>
        <taxon>Pseudomonadati</taxon>
        <taxon>Balneolota</taxon>
        <taxon>Balneolia</taxon>
        <taxon>Balneolales</taxon>
        <taxon>Balneolaceae</taxon>
        <taxon>Fodinibius</taxon>
    </lineage>
</organism>
<comment type="subcellular location">
    <subcellularLocation>
        <location evidence="1">Cell membrane</location>
        <topology evidence="1">Multi-pass membrane protein</topology>
    </subcellularLocation>
</comment>
<evidence type="ECO:0000256" key="4">
    <source>
        <dbReference type="ARBA" id="ARBA00022989"/>
    </source>
</evidence>
<accession>A0ABT3PZF9</accession>
<reference evidence="7 8" key="1">
    <citation type="submission" date="2021-11" db="EMBL/GenBank/DDBJ databases">
        <title>Aliifidinibius sp. nov., a new bacterium isolated from saline soil.</title>
        <authorList>
            <person name="Galisteo C."/>
            <person name="De La Haba R."/>
            <person name="Sanchez-Porro C."/>
            <person name="Ventosa A."/>
        </authorList>
    </citation>
    <scope>NUCLEOTIDE SEQUENCE [LARGE SCALE GENOMIC DNA]</scope>
    <source>
        <strain evidence="7 8">KACC 190600</strain>
    </source>
</reference>
<feature type="transmembrane region" description="Helical" evidence="6">
    <location>
        <begin position="141"/>
        <end position="158"/>
    </location>
</feature>
<dbReference type="Pfam" id="PF03631">
    <property type="entry name" value="Virul_fac_BrkB"/>
    <property type="match status" value="1"/>
</dbReference>
<dbReference type="InterPro" id="IPR017039">
    <property type="entry name" value="Virul_fac_BrkB"/>
</dbReference>
<evidence type="ECO:0000313" key="7">
    <source>
        <dbReference type="EMBL" id="MCW9713258.1"/>
    </source>
</evidence>
<keyword evidence="5 6" id="KW-0472">Membrane</keyword>
<dbReference type="EMBL" id="JAJNDC010000002">
    <property type="protein sequence ID" value="MCW9713258.1"/>
    <property type="molecule type" value="Genomic_DNA"/>
</dbReference>
<feature type="transmembrane region" description="Helical" evidence="6">
    <location>
        <begin position="21"/>
        <end position="49"/>
    </location>
</feature>
<dbReference type="PANTHER" id="PTHR30213">
    <property type="entry name" value="INNER MEMBRANE PROTEIN YHJD"/>
    <property type="match status" value="1"/>
</dbReference>
<keyword evidence="4 6" id="KW-1133">Transmembrane helix</keyword>
<evidence type="ECO:0000256" key="5">
    <source>
        <dbReference type="ARBA" id="ARBA00023136"/>
    </source>
</evidence>
<feature type="transmembrane region" description="Helical" evidence="6">
    <location>
        <begin position="178"/>
        <end position="201"/>
    </location>
</feature>
<protein>
    <submittedName>
        <fullName evidence="7">YihY/virulence factor BrkB family protein</fullName>
    </submittedName>
</protein>
<name>A0ABT3PZF9_9BACT</name>
<keyword evidence="2" id="KW-1003">Cell membrane</keyword>
<dbReference type="RefSeq" id="WP_265789799.1">
    <property type="nucleotide sequence ID" value="NZ_BAABRS010000002.1"/>
</dbReference>
<gene>
    <name evidence="7" type="ORF">LQ318_10105</name>
</gene>
<evidence type="ECO:0000256" key="2">
    <source>
        <dbReference type="ARBA" id="ARBA00022475"/>
    </source>
</evidence>
<dbReference type="PIRSF" id="PIRSF035875">
    <property type="entry name" value="RNase_BN"/>
    <property type="match status" value="1"/>
</dbReference>
<feature type="transmembrane region" description="Helical" evidence="6">
    <location>
        <begin position="213"/>
        <end position="232"/>
    </location>
</feature>
<keyword evidence="3 6" id="KW-0812">Transmembrane</keyword>
<comment type="caution">
    <text evidence="7">The sequence shown here is derived from an EMBL/GenBank/DDBJ whole genome shotgun (WGS) entry which is preliminary data.</text>
</comment>
<dbReference type="PANTHER" id="PTHR30213:SF1">
    <property type="entry name" value="INNER MEMBRANE PROTEIN YHJD"/>
    <property type="match status" value="1"/>
</dbReference>